<evidence type="ECO:0000256" key="4">
    <source>
        <dbReference type="ARBA" id="ARBA00022842"/>
    </source>
</evidence>
<keyword evidence="4" id="KW-0460">Magnesium</keyword>
<protein>
    <submittedName>
        <fullName evidence="5">S-adenosylmethionine-dependent methyltransferase</fullName>
    </submittedName>
</protein>
<evidence type="ECO:0000256" key="2">
    <source>
        <dbReference type="ARBA" id="ARBA00022679"/>
    </source>
</evidence>
<keyword evidence="1 5" id="KW-0489">Methyltransferase</keyword>
<dbReference type="GO" id="GO:0008168">
    <property type="term" value="F:methyltransferase activity"/>
    <property type="evidence" value="ECO:0007669"/>
    <property type="project" value="UniProtKB-KW"/>
</dbReference>
<dbReference type="InterPro" id="IPR042086">
    <property type="entry name" value="MeTrfase_capping"/>
</dbReference>
<dbReference type="Gene3D" id="3.40.50.150">
    <property type="entry name" value="Vaccinia Virus protein VP39"/>
    <property type="match status" value="1"/>
</dbReference>
<dbReference type="GO" id="GO:0046872">
    <property type="term" value="F:metal ion binding"/>
    <property type="evidence" value="ECO:0007669"/>
    <property type="project" value="UniProtKB-KW"/>
</dbReference>
<organism evidence="5 6">
    <name type="scientific">Quillaja saponaria</name>
    <name type="common">Soap bark tree</name>
    <dbReference type="NCBI Taxonomy" id="32244"/>
    <lineage>
        <taxon>Eukaryota</taxon>
        <taxon>Viridiplantae</taxon>
        <taxon>Streptophyta</taxon>
        <taxon>Embryophyta</taxon>
        <taxon>Tracheophyta</taxon>
        <taxon>Spermatophyta</taxon>
        <taxon>Magnoliopsida</taxon>
        <taxon>eudicotyledons</taxon>
        <taxon>Gunneridae</taxon>
        <taxon>Pentapetalae</taxon>
        <taxon>rosids</taxon>
        <taxon>fabids</taxon>
        <taxon>Fabales</taxon>
        <taxon>Quillajaceae</taxon>
        <taxon>Quillaja</taxon>
    </lineage>
</organism>
<reference evidence="5" key="1">
    <citation type="journal article" date="2023" name="Science">
        <title>Elucidation of the pathway for biosynthesis of saponin adjuvants from the soapbark tree.</title>
        <authorList>
            <person name="Reed J."/>
            <person name="Orme A."/>
            <person name="El-Demerdash A."/>
            <person name="Owen C."/>
            <person name="Martin L.B.B."/>
            <person name="Misra R.C."/>
            <person name="Kikuchi S."/>
            <person name="Rejzek M."/>
            <person name="Martin A.C."/>
            <person name="Harkess A."/>
            <person name="Leebens-Mack J."/>
            <person name="Louveau T."/>
            <person name="Stephenson M.J."/>
            <person name="Osbourn A."/>
        </authorList>
    </citation>
    <scope>NUCLEOTIDE SEQUENCE</scope>
    <source>
        <strain evidence="5">S10</strain>
    </source>
</reference>
<dbReference type="InterPro" id="IPR005299">
    <property type="entry name" value="MeTrfase_7"/>
</dbReference>
<keyword evidence="6" id="KW-1185">Reference proteome</keyword>
<accession>A0AAD7KND7</accession>
<comment type="caution">
    <text evidence="5">The sequence shown here is derived from an EMBL/GenBank/DDBJ whole genome shotgun (WGS) entry which is preliminary data.</text>
</comment>
<gene>
    <name evidence="5" type="ORF">O6P43_032657</name>
</gene>
<dbReference type="Gene3D" id="1.10.1200.270">
    <property type="entry name" value="Methyltransferase, alpha-helical capping domain"/>
    <property type="match status" value="1"/>
</dbReference>
<keyword evidence="2" id="KW-0808">Transferase</keyword>
<keyword evidence="3" id="KW-0479">Metal-binding</keyword>
<dbReference type="AlphaFoldDB" id="A0AAD7KND7"/>
<name>A0AAD7KND7_QUISA</name>
<evidence type="ECO:0000256" key="1">
    <source>
        <dbReference type="ARBA" id="ARBA00022603"/>
    </source>
</evidence>
<dbReference type="EMBL" id="JARAOO010000014">
    <property type="protein sequence ID" value="KAJ7943059.1"/>
    <property type="molecule type" value="Genomic_DNA"/>
</dbReference>
<dbReference type="GO" id="GO:0032259">
    <property type="term" value="P:methylation"/>
    <property type="evidence" value="ECO:0007669"/>
    <property type="project" value="UniProtKB-KW"/>
</dbReference>
<evidence type="ECO:0000256" key="3">
    <source>
        <dbReference type="ARBA" id="ARBA00022723"/>
    </source>
</evidence>
<evidence type="ECO:0000313" key="5">
    <source>
        <dbReference type="EMBL" id="KAJ7943059.1"/>
    </source>
</evidence>
<dbReference type="Proteomes" id="UP001163823">
    <property type="component" value="Chromosome 14"/>
</dbReference>
<proteinExistence type="predicted"/>
<dbReference type="SUPFAM" id="SSF53335">
    <property type="entry name" value="S-adenosyl-L-methionine-dependent methyltransferases"/>
    <property type="match status" value="1"/>
</dbReference>
<dbReference type="KEGG" id="qsa:O6P43_032657"/>
<dbReference type="InterPro" id="IPR029063">
    <property type="entry name" value="SAM-dependent_MTases_sf"/>
</dbReference>
<evidence type="ECO:0000313" key="6">
    <source>
        <dbReference type="Proteomes" id="UP001163823"/>
    </source>
</evidence>
<sequence>MAAGVPGSFCGRLFPKASINLMHSALALHWLTKIPEELTDKESPVWNKGRITFVGSSNDVIEAYNAQFLRDMEDFFTARSVELANNGLLAILIPCRPEGTKPSESNIMQGFDRLGYALTEMAKEGLLSEALVDSFNLPIYVPSASEVKKVVSSIQHLSIEKLEEIYYPVKLVTPEDAHVSSLHMRAAVEGLICQHFGNKITDELFKRYIRKLQEFWKSNPQRTKDYKVGILFLLVKCNAIP</sequence>
<dbReference type="PANTHER" id="PTHR31009">
    <property type="entry name" value="S-ADENOSYL-L-METHIONINE:CARBOXYL METHYLTRANSFERASE FAMILY PROTEIN"/>
    <property type="match status" value="1"/>
</dbReference>
<dbReference type="Pfam" id="PF03492">
    <property type="entry name" value="Methyltransf_7"/>
    <property type="match status" value="1"/>
</dbReference>